<protein>
    <submittedName>
        <fullName evidence="1">Uncharacterized protein</fullName>
    </submittedName>
</protein>
<accession>A0A1W1W1T1</accession>
<proteinExistence type="predicted"/>
<dbReference type="AlphaFoldDB" id="A0A1W1W1T1"/>
<name>A0A1W1W1T1_9FIRM</name>
<dbReference type="RefSeq" id="WP_084666424.1">
    <property type="nucleotide sequence ID" value="NZ_LT838272.1"/>
</dbReference>
<evidence type="ECO:0000313" key="2">
    <source>
        <dbReference type="Proteomes" id="UP000192569"/>
    </source>
</evidence>
<sequence>MQAQYLELILWQGDNPPLPVVPFPPAIRRLLARRLGIPEDHWQRVHVLAQTCAYCGRGLEDGRIGSGMGIYDKPSGGKRLVLYALCYRCSLKAANSASFRERVVQHIEIKAITAGFLPWLDKPKST</sequence>
<reference evidence="1 2" key="1">
    <citation type="submission" date="2017-04" db="EMBL/GenBank/DDBJ databases">
        <authorList>
            <person name="Afonso C.L."/>
            <person name="Miller P.J."/>
            <person name="Scott M.A."/>
            <person name="Spackman E."/>
            <person name="Goraichik I."/>
            <person name="Dimitrov K.M."/>
            <person name="Suarez D.L."/>
            <person name="Swayne D.E."/>
        </authorList>
    </citation>
    <scope>NUCLEOTIDE SEQUENCE [LARGE SCALE GENOMIC DNA]</scope>
    <source>
        <strain evidence="1 2">ToBE</strain>
    </source>
</reference>
<organism evidence="1 2">
    <name type="scientific">Thermanaeromonas toyohensis ToBE</name>
    <dbReference type="NCBI Taxonomy" id="698762"/>
    <lineage>
        <taxon>Bacteria</taxon>
        <taxon>Bacillati</taxon>
        <taxon>Bacillota</taxon>
        <taxon>Clostridia</taxon>
        <taxon>Neomoorellales</taxon>
        <taxon>Neomoorellaceae</taxon>
        <taxon>Thermanaeromonas</taxon>
    </lineage>
</organism>
<evidence type="ECO:0000313" key="1">
    <source>
        <dbReference type="EMBL" id="SMB99054.1"/>
    </source>
</evidence>
<keyword evidence="2" id="KW-1185">Reference proteome</keyword>
<gene>
    <name evidence="1" type="ORF">SAMN00808754_2712</name>
</gene>
<dbReference type="EMBL" id="LT838272">
    <property type="protein sequence ID" value="SMB99054.1"/>
    <property type="molecule type" value="Genomic_DNA"/>
</dbReference>
<dbReference type="Proteomes" id="UP000192569">
    <property type="component" value="Chromosome I"/>
</dbReference>